<feature type="binding site" evidence="7">
    <location>
        <position position="299"/>
    </location>
    <ligand>
        <name>Fe(2+)</name>
        <dbReference type="ChEBI" id="CHEBI:29033"/>
    </ligand>
</feature>
<comment type="catalytic activity">
    <reaction evidence="6">
        <text>Fe-coproporphyrin III + 2 H(+) = coproporphyrin III + Fe(2+)</text>
        <dbReference type="Rhea" id="RHEA:49572"/>
        <dbReference type="ChEBI" id="CHEBI:15378"/>
        <dbReference type="ChEBI" id="CHEBI:29033"/>
        <dbReference type="ChEBI" id="CHEBI:68438"/>
        <dbReference type="ChEBI" id="CHEBI:131725"/>
        <dbReference type="EC" id="4.99.1.9"/>
    </reaction>
    <physiologicalReaction direction="right-to-left" evidence="6">
        <dbReference type="Rhea" id="RHEA:49574"/>
    </physiologicalReaction>
</comment>
<sequence>MTLDDRTTAHDTPTTRADGTNGSAGSPLAPYDSLLLVSFGGPEQPDDVVPFLENVTRGRGIPRERLVEVGQHYYLFGGRSPINDQCRELLAALRAELDGRGIDLPLHWGNRNWDPYLDAEVQAMGAAGHRRTLAVLTSAYPSYSSCRQYRENLYDAVQGTGVEVDKIRHYSDHPGFVTASVDATLAALDSLGEVADEARLVFVTHSIPTAMAQTSGPTPRSADGGYVDWHLAVAAAVTREVNTRRGVEHGHDLAFCSRSGPPSQPWAEPDVNDHLTALHEGGTKAVVVVPIGFISDHMEVIYDLDTEAEETAEGLGLPFARAATAGTHPAFVAGLVDLMLERAAAARGEEPARPVVDGGPVGWYDCQPDCCRNLRDPGRLALCQVGGPVPTPV</sequence>
<keyword evidence="2 7" id="KW-0408">Iron</keyword>
<dbReference type="Gene3D" id="3.40.50.1400">
    <property type="match status" value="2"/>
</dbReference>
<evidence type="ECO:0000256" key="6">
    <source>
        <dbReference type="ARBA" id="ARBA00024536"/>
    </source>
</evidence>
<comment type="caution">
    <text evidence="7">Lacks conserved residue(s) required for the propagation of feature annotation.</text>
</comment>
<dbReference type="RefSeq" id="WP_307804404.1">
    <property type="nucleotide sequence ID" value="NZ_BAAAMH010000011.1"/>
</dbReference>
<dbReference type="CDD" id="cd03411">
    <property type="entry name" value="Ferrochelatase_N"/>
    <property type="match status" value="1"/>
</dbReference>
<dbReference type="Pfam" id="PF00762">
    <property type="entry name" value="Ferrochelatase"/>
    <property type="match status" value="1"/>
</dbReference>
<keyword evidence="4 7" id="KW-0456">Lyase</keyword>
<feature type="binding site" evidence="7">
    <location>
        <position position="205"/>
    </location>
    <ligand>
        <name>Fe(2+)</name>
        <dbReference type="ChEBI" id="CHEBI:29033"/>
    </ligand>
</feature>
<keyword evidence="3 7" id="KW-0350">Heme biosynthesis</keyword>
<evidence type="ECO:0000313" key="10">
    <source>
        <dbReference type="EMBL" id="MBP2418960.1"/>
    </source>
</evidence>
<comment type="pathway">
    <text evidence="1 7">Porphyrin-containing compound metabolism; protoheme biosynthesis.</text>
</comment>
<evidence type="ECO:0000256" key="5">
    <source>
        <dbReference type="ARBA" id="ARBA00023244"/>
    </source>
</evidence>
<comment type="subcellular location">
    <subcellularLocation>
        <location evidence="7">Cytoplasm</location>
    </subcellularLocation>
</comment>
<accession>A0ABS4ZD12</accession>
<reference evidence="10 11" key="1">
    <citation type="submission" date="2021-03" db="EMBL/GenBank/DDBJ databases">
        <title>Sequencing the genomes of 1000 actinobacteria strains.</title>
        <authorList>
            <person name="Klenk H.-P."/>
        </authorList>
    </citation>
    <scope>NUCLEOTIDE SEQUENCE [LARGE SCALE GENOMIC DNA]</scope>
    <source>
        <strain evidence="10 11">DSM 12936</strain>
    </source>
</reference>
<proteinExistence type="inferred from homology"/>
<name>A0ABS4ZD12_9ACTN</name>
<dbReference type="InterPro" id="IPR033644">
    <property type="entry name" value="Ferrochelatase_C"/>
</dbReference>
<keyword evidence="5 7" id="KW-0627">Porphyrin biosynthesis</keyword>
<dbReference type="InterPro" id="IPR033659">
    <property type="entry name" value="Ferrochelatase_N"/>
</dbReference>
<dbReference type="PANTHER" id="PTHR11108">
    <property type="entry name" value="FERROCHELATASE"/>
    <property type="match status" value="1"/>
</dbReference>
<dbReference type="EMBL" id="JAGIOB010000001">
    <property type="protein sequence ID" value="MBP2418960.1"/>
    <property type="molecule type" value="Genomic_DNA"/>
</dbReference>
<dbReference type="PANTHER" id="PTHR11108:SF1">
    <property type="entry name" value="FERROCHELATASE, MITOCHONDRIAL"/>
    <property type="match status" value="1"/>
</dbReference>
<keyword evidence="11" id="KW-1185">Reference proteome</keyword>
<comment type="similarity">
    <text evidence="7 8">Belongs to the ferrochelatase family.</text>
</comment>
<dbReference type="EC" id="4.99.1.9" evidence="7"/>
<keyword evidence="7" id="KW-0479">Metal-binding</keyword>
<dbReference type="Proteomes" id="UP000758168">
    <property type="component" value="Unassembled WGS sequence"/>
</dbReference>
<feature type="region of interest" description="Disordered" evidence="9">
    <location>
        <begin position="1"/>
        <end position="25"/>
    </location>
</feature>
<keyword evidence="7" id="KW-0963">Cytoplasm</keyword>
<dbReference type="GO" id="GO:0016829">
    <property type="term" value="F:lyase activity"/>
    <property type="evidence" value="ECO:0007669"/>
    <property type="project" value="UniProtKB-KW"/>
</dbReference>
<dbReference type="HAMAP" id="MF_00323">
    <property type="entry name" value="Ferrochelatase"/>
    <property type="match status" value="1"/>
</dbReference>
<dbReference type="SUPFAM" id="SSF53800">
    <property type="entry name" value="Chelatase"/>
    <property type="match status" value="1"/>
</dbReference>
<feature type="compositionally biased region" description="Polar residues" evidence="9">
    <location>
        <begin position="10"/>
        <end position="24"/>
    </location>
</feature>
<evidence type="ECO:0000256" key="3">
    <source>
        <dbReference type="ARBA" id="ARBA00023133"/>
    </source>
</evidence>
<evidence type="ECO:0000256" key="4">
    <source>
        <dbReference type="ARBA" id="ARBA00023239"/>
    </source>
</evidence>
<evidence type="ECO:0000256" key="2">
    <source>
        <dbReference type="ARBA" id="ARBA00023004"/>
    </source>
</evidence>
<feature type="binding site" evidence="7">
    <location>
        <position position="80"/>
    </location>
    <ligand>
        <name>Fe-coproporphyrin III</name>
        <dbReference type="ChEBI" id="CHEBI:68438"/>
    </ligand>
</feature>
<organism evidence="10 11">
    <name type="scientific">Microlunatus capsulatus</name>
    <dbReference type="NCBI Taxonomy" id="99117"/>
    <lineage>
        <taxon>Bacteria</taxon>
        <taxon>Bacillati</taxon>
        <taxon>Actinomycetota</taxon>
        <taxon>Actinomycetes</taxon>
        <taxon>Propionibacteriales</taxon>
        <taxon>Propionibacteriaceae</taxon>
        <taxon>Microlunatus</taxon>
    </lineage>
</organism>
<evidence type="ECO:0000256" key="8">
    <source>
        <dbReference type="RuleBase" id="RU004185"/>
    </source>
</evidence>
<evidence type="ECO:0000256" key="9">
    <source>
        <dbReference type="SAM" id="MobiDB-lite"/>
    </source>
</evidence>
<dbReference type="CDD" id="cd00419">
    <property type="entry name" value="Ferrochelatase_C"/>
    <property type="match status" value="1"/>
</dbReference>
<comment type="caution">
    <text evidence="10">The sequence shown here is derived from an EMBL/GenBank/DDBJ whole genome shotgun (WGS) entry which is preliminary data.</text>
</comment>
<gene>
    <name evidence="7" type="primary">cpfC</name>
    <name evidence="10" type="ORF">JOF54_003882</name>
</gene>
<protein>
    <recommendedName>
        <fullName evidence="7">Coproporphyrin III ferrochelatase</fullName>
        <ecNumber evidence="7">4.99.1.9</ecNumber>
    </recommendedName>
</protein>
<dbReference type="NCBIfam" id="NF000689">
    <property type="entry name" value="PRK00035.2-1"/>
    <property type="match status" value="1"/>
</dbReference>
<evidence type="ECO:0000313" key="11">
    <source>
        <dbReference type="Proteomes" id="UP000758168"/>
    </source>
</evidence>
<evidence type="ECO:0000256" key="1">
    <source>
        <dbReference type="ARBA" id="ARBA00004744"/>
    </source>
</evidence>
<comment type="function">
    <text evidence="7">Involved in coproporphyrin-dependent heme b biosynthesis. Catalyzes the insertion of ferrous iron into coproporphyrin III to form Fe-coproporphyrin III.</text>
</comment>
<feature type="binding site" evidence="7">
    <location>
        <position position="149"/>
    </location>
    <ligand>
        <name>Fe-coproporphyrin III</name>
        <dbReference type="ChEBI" id="CHEBI:68438"/>
    </ligand>
</feature>
<evidence type="ECO:0000256" key="7">
    <source>
        <dbReference type="HAMAP-Rule" id="MF_00323"/>
    </source>
</evidence>
<dbReference type="InterPro" id="IPR001015">
    <property type="entry name" value="Ferrochelatase"/>
</dbReference>